<evidence type="ECO:0000256" key="2">
    <source>
        <dbReference type="ARBA" id="ARBA00022908"/>
    </source>
</evidence>
<dbReference type="InterPro" id="IPR044068">
    <property type="entry name" value="CB"/>
</dbReference>
<feature type="domain" description="Tyr recombinase" evidence="6">
    <location>
        <begin position="155"/>
        <end position="324"/>
    </location>
</feature>
<keyword evidence="4" id="KW-0233">DNA recombination</keyword>
<dbReference type="InterPro" id="IPR013762">
    <property type="entry name" value="Integrase-like_cat_sf"/>
</dbReference>
<gene>
    <name evidence="8" type="ordered locus">Shew_0995</name>
</gene>
<evidence type="ECO:0000256" key="4">
    <source>
        <dbReference type="ARBA" id="ARBA00023172"/>
    </source>
</evidence>
<dbReference type="GO" id="GO:0003677">
    <property type="term" value="F:DNA binding"/>
    <property type="evidence" value="ECO:0007669"/>
    <property type="project" value="UniProtKB-UniRule"/>
</dbReference>
<organism evidence="8 9">
    <name type="scientific">Shewanella loihica (strain ATCC BAA-1088 / PV-4)</name>
    <dbReference type="NCBI Taxonomy" id="323850"/>
    <lineage>
        <taxon>Bacteria</taxon>
        <taxon>Pseudomonadati</taxon>
        <taxon>Pseudomonadota</taxon>
        <taxon>Gammaproteobacteria</taxon>
        <taxon>Alteromonadales</taxon>
        <taxon>Shewanellaceae</taxon>
        <taxon>Shewanella</taxon>
    </lineage>
</organism>
<dbReference type="SUPFAM" id="SSF56349">
    <property type="entry name" value="DNA breaking-rejoining enzymes"/>
    <property type="match status" value="1"/>
</dbReference>
<dbReference type="EMBL" id="CP000606">
    <property type="protein sequence ID" value="ABO22866.1"/>
    <property type="molecule type" value="Genomic_DNA"/>
</dbReference>
<keyword evidence="9" id="KW-1185">Reference proteome</keyword>
<dbReference type="RefSeq" id="WP_011864800.1">
    <property type="nucleotide sequence ID" value="NC_009092.1"/>
</dbReference>
<dbReference type="Gene3D" id="1.10.443.10">
    <property type="entry name" value="Intergrase catalytic core"/>
    <property type="match status" value="1"/>
</dbReference>
<accession>A3QBL8</accession>
<dbReference type="InterPro" id="IPR002104">
    <property type="entry name" value="Integrase_catalytic"/>
</dbReference>
<comment type="similarity">
    <text evidence="1">Belongs to the 'phage' integrase family.</text>
</comment>
<dbReference type="InterPro" id="IPR011010">
    <property type="entry name" value="DNA_brk_join_enz"/>
</dbReference>
<proteinExistence type="inferred from homology"/>
<sequence>MGRRRKSDNHLPPKVYQRSGSYYFVDKDGKWIKLASSYPEAMVKYAEIVGDVGNLVTVSDLLDRYLREVAPLKAEASYKSNLAQSKFLRAGLGDIRVDELTPRHIYQYMDVRGKKGKTQTNREIAMLSHMLKYAIRWGLIDHNPCRSVMRFKETPRDRYIEDKEYKAFRDFAGPLIAAYMDFKLLTGLRKSDILKLRRDALKEDGIHVLINKTKRKIIISWSDHLRAAVQAIKDLPRPINSIYLFSTRKGQPYTTDGFSSIWQRKMVKAMEKGILTERFTDHDVRAKTGSDAELEHATRLLAHLDAKVTQKHYRRKTAVVRPLM</sequence>
<dbReference type="PROSITE" id="PS51898">
    <property type="entry name" value="TYR_RECOMBINASE"/>
    <property type="match status" value="1"/>
</dbReference>
<dbReference type="eggNOG" id="COG0582">
    <property type="taxonomic scope" value="Bacteria"/>
</dbReference>
<dbReference type="InterPro" id="IPR010998">
    <property type="entry name" value="Integrase_recombinase_N"/>
</dbReference>
<evidence type="ECO:0000259" key="7">
    <source>
        <dbReference type="PROSITE" id="PS51900"/>
    </source>
</evidence>
<evidence type="ECO:0000256" key="1">
    <source>
        <dbReference type="ARBA" id="ARBA00008857"/>
    </source>
</evidence>
<dbReference type="PANTHER" id="PTHR30629:SF2">
    <property type="entry name" value="PROPHAGE INTEGRASE INTS-RELATED"/>
    <property type="match status" value="1"/>
</dbReference>
<evidence type="ECO:0000256" key="5">
    <source>
        <dbReference type="PROSITE-ProRule" id="PRU01248"/>
    </source>
</evidence>
<keyword evidence="3 5" id="KW-0238">DNA-binding</keyword>
<dbReference type="STRING" id="323850.Shew_0995"/>
<reference evidence="8 9" key="1">
    <citation type="submission" date="2007-03" db="EMBL/GenBank/DDBJ databases">
        <title>Complete sequence of Shewanella loihica PV-4.</title>
        <authorList>
            <consortium name="US DOE Joint Genome Institute"/>
            <person name="Copeland A."/>
            <person name="Lucas S."/>
            <person name="Lapidus A."/>
            <person name="Barry K."/>
            <person name="Detter J.C."/>
            <person name="Glavina del Rio T."/>
            <person name="Hammon N."/>
            <person name="Israni S."/>
            <person name="Dalin E."/>
            <person name="Tice H."/>
            <person name="Pitluck S."/>
            <person name="Chain P."/>
            <person name="Malfatti S."/>
            <person name="Shin M."/>
            <person name="Vergez L."/>
            <person name="Schmutz J."/>
            <person name="Larimer F."/>
            <person name="Land M."/>
            <person name="Hauser L."/>
            <person name="Kyrpides N."/>
            <person name="Mikhailova N."/>
            <person name="Romine M.F."/>
            <person name="Serres G."/>
            <person name="Fredrickson J."/>
            <person name="Tiedje J."/>
            <person name="Richardson P."/>
        </authorList>
    </citation>
    <scope>NUCLEOTIDE SEQUENCE [LARGE SCALE GENOMIC DNA]</scope>
    <source>
        <strain evidence="9">ATCC BAA-1088 / PV-4</strain>
    </source>
</reference>
<feature type="domain" description="Core-binding (CB)" evidence="7">
    <location>
        <begin position="56"/>
        <end position="135"/>
    </location>
</feature>
<evidence type="ECO:0000259" key="6">
    <source>
        <dbReference type="PROSITE" id="PS51898"/>
    </source>
</evidence>
<evidence type="ECO:0000313" key="8">
    <source>
        <dbReference type="EMBL" id="ABO22866.1"/>
    </source>
</evidence>
<dbReference type="HOGENOM" id="CLU_052612_1_0_6"/>
<dbReference type="KEGG" id="slo:Shew_0995"/>
<evidence type="ECO:0000313" key="9">
    <source>
        <dbReference type="Proteomes" id="UP000001558"/>
    </source>
</evidence>
<dbReference type="OrthoDB" id="6173494at2"/>
<keyword evidence="2" id="KW-0229">DNA integration</keyword>
<evidence type="ECO:0000256" key="3">
    <source>
        <dbReference type="ARBA" id="ARBA00023125"/>
    </source>
</evidence>
<dbReference type="GO" id="GO:0015074">
    <property type="term" value="P:DNA integration"/>
    <property type="evidence" value="ECO:0007669"/>
    <property type="project" value="UniProtKB-KW"/>
</dbReference>
<dbReference type="AlphaFoldDB" id="A3QBL8"/>
<dbReference type="PROSITE" id="PS51900">
    <property type="entry name" value="CB"/>
    <property type="match status" value="1"/>
</dbReference>
<protein>
    <submittedName>
        <fullName evidence="8">Phage integrase family protein</fullName>
    </submittedName>
</protein>
<dbReference type="Pfam" id="PF00589">
    <property type="entry name" value="Phage_integrase"/>
    <property type="match status" value="1"/>
</dbReference>
<dbReference type="Proteomes" id="UP000001558">
    <property type="component" value="Chromosome"/>
</dbReference>
<dbReference type="InterPro" id="IPR050808">
    <property type="entry name" value="Phage_Integrase"/>
</dbReference>
<dbReference type="PANTHER" id="PTHR30629">
    <property type="entry name" value="PROPHAGE INTEGRASE"/>
    <property type="match status" value="1"/>
</dbReference>
<name>A3QBL8_SHELP</name>
<dbReference type="Gene3D" id="1.10.150.130">
    <property type="match status" value="1"/>
</dbReference>
<dbReference type="GO" id="GO:0006310">
    <property type="term" value="P:DNA recombination"/>
    <property type="evidence" value="ECO:0007669"/>
    <property type="project" value="UniProtKB-KW"/>
</dbReference>